<keyword evidence="3" id="KW-1185">Reference proteome</keyword>
<dbReference type="RefSeq" id="WP_238482444.1">
    <property type="nucleotide sequence ID" value="NZ_BPMK01000012.1"/>
</dbReference>
<reference evidence="2 3" key="1">
    <citation type="journal article" date="2022" name="Int. J. Syst. Evol. Microbiol.">
        <title>Noviherbaspirillum aridicola sp. nov., isolated from an arid soil in Pakistan.</title>
        <authorList>
            <person name="Khan I.U."/>
            <person name="Saqib M."/>
            <person name="Amin A."/>
            <person name="Hussain F."/>
            <person name="Li L."/>
            <person name="Liu Y.H."/>
            <person name="Fang B.Z."/>
            <person name="Ahmed I."/>
            <person name="Li W.J."/>
        </authorList>
    </citation>
    <scope>NUCLEOTIDE SEQUENCE [LARGE SCALE GENOMIC DNA]</scope>
    <source>
        <strain evidence="2 3">NCCP-691</strain>
    </source>
</reference>
<organism evidence="2 3">
    <name type="scientific">Noviherbaspirillum aridicola</name>
    <dbReference type="NCBI Taxonomy" id="2849687"/>
    <lineage>
        <taxon>Bacteria</taxon>
        <taxon>Pseudomonadati</taxon>
        <taxon>Pseudomonadota</taxon>
        <taxon>Betaproteobacteria</taxon>
        <taxon>Burkholderiales</taxon>
        <taxon>Oxalobacteraceae</taxon>
        <taxon>Noviherbaspirillum</taxon>
    </lineage>
</organism>
<dbReference type="Proteomes" id="UP000887222">
    <property type="component" value="Unassembled WGS sequence"/>
</dbReference>
<dbReference type="PROSITE" id="PS51257">
    <property type="entry name" value="PROKAR_LIPOPROTEIN"/>
    <property type="match status" value="1"/>
</dbReference>
<name>A0ABQ4Q6B9_9BURK</name>
<accession>A0ABQ4Q6B9</accession>
<evidence type="ECO:0000313" key="2">
    <source>
        <dbReference type="EMBL" id="GIZ52763.1"/>
    </source>
</evidence>
<protein>
    <recommendedName>
        <fullName evidence="4">Lipoprotein</fullName>
    </recommendedName>
</protein>
<comment type="caution">
    <text evidence="2">The sequence shown here is derived from an EMBL/GenBank/DDBJ whole genome shotgun (WGS) entry which is preliminary data.</text>
</comment>
<dbReference type="EMBL" id="BPMK01000012">
    <property type="protein sequence ID" value="GIZ52763.1"/>
    <property type="molecule type" value="Genomic_DNA"/>
</dbReference>
<proteinExistence type="predicted"/>
<feature type="compositionally biased region" description="Basic and acidic residues" evidence="1">
    <location>
        <begin position="23"/>
        <end position="35"/>
    </location>
</feature>
<sequence>MLREKFVIGLAALSLLAGLSACQKRDEASAEKGPAEKAGAQVDAATSKAGDALNKAGEKTGQALQSAGEKTGEAVRQGGEKLEGTAQEAQKKE</sequence>
<gene>
    <name evidence="2" type="ORF">NCCP691_27770</name>
</gene>
<feature type="region of interest" description="Disordered" evidence="1">
    <location>
        <begin position="23"/>
        <end position="93"/>
    </location>
</feature>
<evidence type="ECO:0000256" key="1">
    <source>
        <dbReference type="SAM" id="MobiDB-lite"/>
    </source>
</evidence>
<evidence type="ECO:0000313" key="3">
    <source>
        <dbReference type="Proteomes" id="UP000887222"/>
    </source>
</evidence>
<evidence type="ECO:0008006" key="4">
    <source>
        <dbReference type="Google" id="ProtNLM"/>
    </source>
</evidence>
<feature type="compositionally biased region" description="Basic and acidic residues" evidence="1">
    <location>
        <begin position="70"/>
        <end position="93"/>
    </location>
</feature>